<feature type="compositionally biased region" description="Polar residues" evidence="1">
    <location>
        <begin position="51"/>
        <end position="60"/>
    </location>
</feature>
<protein>
    <submittedName>
        <fullName evidence="2">Putative secreted protein</fullName>
    </submittedName>
</protein>
<proteinExistence type="predicted"/>
<organism evidence="2">
    <name type="scientific">Anopheles darlingi</name>
    <name type="common">Mosquito</name>
    <dbReference type="NCBI Taxonomy" id="43151"/>
    <lineage>
        <taxon>Eukaryota</taxon>
        <taxon>Metazoa</taxon>
        <taxon>Ecdysozoa</taxon>
        <taxon>Arthropoda</taxon>
        <taxon>Hexapoda</taxon>
        <taxon>Insecta</taxon>
        <taxon>Pterygota</taxon>
        <taxon>Neoptera</taxon>
        <taxon>Endopterygota</taxon>
        <taxon>Diptera</taxon>
        <taxon>Nematocera</taxon>
        <taxon>Culicoidea</taxon>
        <taxon>Culicidae</taxon>
        <taxon>Anophelinae</taxon>
        <taxon>Anopheles</taxon>
    </lineage>
</organism>
<evidence type="ECO:0000313" key="2">
    <source>
        <dbReference type="EMBL" id="MBW78423.1"/>
    </source>
</evidence>
<feature type="region of interest" description="Disordered" evidence="1">
    <location>
        <begin position="51"/>
        <end position="81"/>
    </location>
</feature>
<dbReference type="EMBL" id="GGFL01014245">
    <property type="protein sequence ID" value="MBW78423.1"/>
    <property type="molecule type" value="Transcribed_RNA"/>
</dbReference>
<sequence>MTTKKIYESSRRSRWILIAQHLLPVANAWSVWCLPSSHSLVALNWVFKQQQGPSSPLESSLQEKKRKNKKGLLRTEKGRSY</sequence>
<name>A0A2M4DLI6_ANODA</name>
<accession>A0A2M4DLI6</accession>
<reference evidence="2" key="1">
    <citation type="submission" date="2018-01" db="EMBL/GenBank/DDBJ databases">
        <title>An insight into the sialome of Amazonian anophelines.</title>
        <authorList>
            <person name="Ribeiro J.M."/>
            <person name="Scarpassa V."/>
            <person name="Calvo E."/>
        </authorList>
    </citation>
    <scope>NUCLEOTIDE SEQUENCE</scope>
</reference>
<evidence type="ECO:0000256" key="1">
    <source>
        <dbReference type="SAM" id="MobiDB-lite"/>
    </source>
</evidence>
<dbReference type="AlphaFoldDB" id="A0A2M4DLI6"/>